<gene>
    <name evidence="5" type="ORF">ACFQE1_09245</name>
</gene>
<dbReference type="Pfam" id="PF15915">
    <property type="entry name" value="BAT"/>
    <property type="match status" value="1"/>
</dbReference>
<comment type="caution">
    <text evidence="5">The sequence shown here is derived from an EMBL/GenBank/DDBJ whole genome shotgun (WGS) entry which is preliminary data.</text>
</comment>
<dbReference type="AlphaFoldDB" id="A0ABD5RYL7"/>
<dbReference type="Proteomes" id="UP001596328">
    <property type="component" value="Unassembled WGS sequence"/>
</dbReference>
<keyword evidence="2" id="KW-0804">Transcription</keyword>
<evidence type="ECO:0000313" key="6">
    <source>
        <dbReference type="Proteomes" id="UP001596328"/>
    </source>
</evidence>
<feature type="domain" description="Bacterioopsin transcriptional activator GAF and HTH associated" evidence="4">
    <location>
        <begin position="4"/>
        <end position="143"/>
    </location>
</feature>
<sequence>MIVVEFRLGTPALRETLSRTSEVRVEWERSDTADGERVHLLFWAEADGTDEFGAFEAALEDDPSVTAPTALVEVGGRRLYRAELRGEALERAVYPVLVEIGAVVRAVTVTASGWECHIAFPDRAAVDRFFDHCDEHGVETTVHRLYQERGEGSESSFGLTESQREILAAAVELGYLDVPRRVDLKELGEHLGISDTAASQRFRRGVRALVERTLLAMAGDGRERDDDPPD</sequence>
<keyword evidence="1" id="KW-0805">Transcription regulation</keyword>
<evidence type="ECO:0000256" key="1">
    <source>
        <dbReference type="ARBA" id="ARBA00023015"/>
    </source>
</evidence>
<protein>
    <submittedName>
        <fullName evidence="5">Helix-turn-helix domain-containing protein</fullName>
    </submittedName>
</protein>
<dbReference type="PANTHER" id="PTHR34236">
    <property type="entry name" value="DIMETHYL SULFOXIDE REDUCTASE TRANSCRIPTIONAL ACTIVATOR"/>
    <property type="match status" value="1"/>
</dbReference>
<keyword evidence="6" id="KW-1185">Reference proteome</keyword>
<dbReference type="EMBL" id="JBHSWU010000212">
    <property type="protein sequence ID" value="MFC6724554.1"/>
    <property type="molecule type" value="Genomic_DNA"/>
</dbReference>
<evidence type="ECO:0000256" key="2">
    <source>
        <dbReference type="ARBA" id="ARBA00023163"/>
    </source>
</evidence>
<dbReference type="InterPro" id="IPR007050">
    <property type="entry name" value="HTH_bacterioopsin"/>
</dbReference>
<dbReference type="Pfam" id="PF04967">
    <property type="entry name" value="HTH_10"/>
    <property type="match status" value="1"/>
</dbReference>
<feature type="domain" description="HTH bat-type" evidence="3">
    <location>
        <begin position="159"/>
        <end position="210"/>
    </location>
</feature>
<reference evidence="5 6" key="1">
    <citation type="journal article" date="2019" name="Int. J. Syst. Evol. Microbiol.">
        <title>The Global Catalogue of Microorganisms (GCM) 10K type strain sequencing project: providing services to taxonomists for standard genome sequencing and annotation.</title>
        <authorList>
            <consortium name="The Broad Institute Genomics Platform"/>
            <consortium name="The Broad Institute Genome Sequencing Center for Infectious Disease"/>
            <person name="Wu L."/>
            <person name="Ma J."/>
        </authorList>
    </citation>
    <scope>NUCLEOTIDE SEQUENCE [LARGE SCALE GENOMIC DNA]</scope>
    <source>
        <strain evidence="5 6">NBRC 111368</strain>
    </source>
</reference>
<evidence type="ECO:0000259" key="4">
    <source>
        <dbReference type="Pfam" id="PF15915"/>
    </source>
</evidence>
<evidence type="ECO:0000259" key="3">
    <source>
        <dbReference type="Pfam" id="PF04967"/>
    </source>
</evidence>
<name>A0ABD5RYL7_9EURY</name>
<dbReference type="InterPro" id="IPR031803">
    <property type="entry name" value="BAT_GAF/HTH-assoc"/>
</dbReference>
<dbReference type="PANTHER" id="PTHR34236:SF1">
    <property type="entry name" value="DIMETHYL SULFOXIDE REDUCTASE TRANSCRIPTIONAL ACTIVATOR"/>
    <property type="match status" value="1"/>
</dbReference>
<proteinExistence type="predicted"/>
<organism evidence="5 6">
    <name type="scientific">Halobium palmae</name>
    <dbReference type="NCBI Taxonomy" id="1776492"/>
    <lineage>
        <taxon>Archaea</taxon>
        <taxon>Methanobacteriati</taxon>
        <taxon>Methanobacteriota</taxon>
        <taxon>Stenosarchaea group</taxon>
        <taxon>Halobacteria</taxon>
        <taxon>Halobacteriales</taxon>
        <taxon>Haloferacaceae</taxon>
        <taxon>Halobium</taxon>
    </lineage>
</organism>
<evidence type="ECO:0000313" key="5">
    <source>
        <dbReference type="EMBL" id="MFC6724554.1"/>
    </source>
</evidence>
<accession>A0ABD5RYL7</accession>